<evidence type="ECO:0000259" key="8">
    <source>
        <dbReference type="PROSITE" id="PS51211"/>
    </source>
</evidence>
<dbReference type="SMART" id="SM00216">
    <property type="entry name" value="VWD"/>
    <property type="match status" value="1"/>
</dbReference>
<dbReference type="InterPro" id="IPR015816">
    <property type="entry name" value="Vitellinogen_b-sht_N"/>
</dbReference>
<comment type="caution">
    <text evidence="10">The sequence shown here is derived from an EMBL/GenBank/DDBJ whole genome shotgun (WGS) entry which is preliminary data.</text>
</comment>
<evidence type="ECO:0008006" key="12">
    <source>
        <dbReference type="Google" id="ProtNLM"/>
    </source>
</evidence>
<dbReference type="InterPro" id="IPR015255">
    <property type="entry name" value="Vitellinogen_open_b-sht"/>
</dbReference>
<feature type="domain" description="Vitellogenin" evidence="8">
    <location>
        <begin position="1"/>
        <end position="543"/>
    </location>
</feature>
<dbReference type="STRING" id="75743.A0A401NIB8"/>
<dbReference type="Pfam" id="PF09175">
    <property type="entry name" value="Vit_b-sht_shell"/>
    <property type="match status" value="1"/>
</dbReference>
<dbReference type="SUPFAM" id="SSF48431">
    <property type="entry name" value="Lipovitellin-phosvitin complex, superhelical domain"/>
    <property type="match status" value="1"/>
</dbReference>
<keyword evidence="4" id="KW-1015">Disulfide bond</keyword>
<evidence type="ECO:0000313" key="10">
    <source>
        <dbReference type="EMBL" id="GCB60603.1"/>
    </source>
</evidence>
<dbReference type="InterPro" id="IPR015819">
    <property type="entry name" value="Lipid_transp_b-sht_shell"/>
</dbReference>
<dbReference type="Gene3D" id="2.30.230.10">
    <property type="entry name" value="Lipovitellin, beta-sheet shell regions, chain A"/>
    <property type="match status" value="2"/>
</dbReference>
<dbReference type="SUPFAM" id="SSF56968">
    <property type="entry name" value="Lipovitellin-phosvitin complex, beta-sheet shell regions"/>
    <property type="match status" value="3"/>
</dbReference>
<keyword evidence="1" id="KW-0597">Phosphoprotein</keyword>
<dbReference type="AlphaFoldDB" id="A0A401NIB8"/>
<dbReference type="Proteomes" id="UP000288216">
    <property type="component" value="Unassembled WGS sequence"/>
</dbReference>
<dbReference type="PROSITE" id="PS51233">
    <property type="entry name" value="VWFD"/>
    <property type="match status" value="1"/>
</dbReference>
<dbReference type="InterPro" id="IPR001846">
    <property type="entry name" value="VWF_type-D"/>
</dbReference>
<keyword evidence="5" id="KW-0325">Glycoprotein</keyword>
<dbReference type="InterPro" id="IPR050733">
    <property type="entry name" value="Vitellogenin/Apolipophorin"/>
</dbReference>
<organism evidence="10 11">
    <name type="scientific">Scyliorhinus torazame</name>
    <name type="common">Cloudy catshark</name>
    <name type="synonym">Catulus torazame</name>
    <dbReference type="NCBI Taxonomy" id="75743"/>
    <lineage>
        <taxon>Eukaryota</taxon>
        <taxon>Metazoa</taxon>
        <taxon>Chordata</taxon>
        <taxon>Craniata</taxon>
        <taxon>Vertebrata</taxon>
        <taxon>Chondrichthyes</taxon>
        <taxon>Elasmobranchii</taxon>
        <taxon>Galeomorphii</taxon>
        <taxon>Galeoidea</taxon>
        <taxon>Carcharhiniformes</taxon>
        <taxon>Scyliorhinidae</taxon>
        <taxon>Scyliorhinus</taxon>
    </lineage>
</organism>
<dbReference type="OMA" id="NRIHIEA"/>
<dbReference type="SMART" id="SM00638">
    <property type="entry name" value="LPD_N"/>
    <property type="match status" value="1"/>
</dbReference>
<protein>
    <recommendedName>
        <fullName evidence="12">Phosvitin</fullName>
    </recommendedName>
</protein>
<dbReference type="Pfam" id="PF00094">
    <property type="entry name" value="VWD"/>
    <property type="match status" value="1"/>
</dbReference>
<reference evidence="10 11" key="1">
    <citation type="journal article" date="2018" name="Nat. Ecol. Evol.">
        <title>Shark genomes provide insights into elasmobranch evolution and the origin of vertebrates.</title>
        <authorList>
            <person name="Hara Y"/>
            <person name="Yamaguchi K"/>
            <person name="Onimaru K"/>
            <person name="Kadota M"/>
            <person name="Koyanagi M"/>
            <person name="Keeley SD"/>
            <person name="Tatsumi K"/>
            <person name="Tanaka K"/>
            <person name="Motone F"/>
            <person name="Kageyama Y"/>
            <person name="Nozu R"/>
            <person name="Adachi N"/>
            <person name="Nishimura O"/>
            <person name="Nakagawa R"/>
            <person name="Tanegashima C"/>
            <person name="Kiyatake I"/>
            <person name="Matsumoto R"/>
            <person name="Murakumo K"/>
            <person name="Nishida K"/>
            <person name="Terakita A"/>
            <person name="Kuratani S"/>
            <person name="Sato K"/>
            <person name="Hyodo S Kuraku.S."/>
        </authorList>
    </citation>
    <scope>NUCLEOTIDE SEQUENCE [LARGE SCALE GENOMIC DNA]</scope>
</reference>
<evidence type="ECO:0000256" key="7">
    <source>
        <dbReference type="SAM" id="SignalP"/>
    </source>
</evidence>
<evidence type="ECO:0000256" key="1">
    <source>
        <dbReference type="ARBA" id="ARBA00022553"/>
    </source>
</evidence>
<evidence type="ECO:0000259" key="9">
    <source>
        <dbReference type="PROSITE" id="PS51233"/>
    </source>
</evidence>
<feature type="signal peptide" evidence="7">
    <location>
        <begin position="1"/>
        <end position="21"/>
    </location>
</feature>
<accession>A0A401NIB8</accession>
<dbReference type="InterPro" id="IPR001747">
    <property type="entry name" value="Vitellogenin_N"/>
</dbReference>
<keyword evidence="11" id="KW-1185">Reference proteome</keyword>
<proteinExistence type="predicted"/>
<feature type="domain" description="VWFD" evidence="9">
    <location>
        <begin position="830"/>
        <end position="1004"/>
    </location>
</feature>
<sequence>MMRGIIFALAFALVEPSFSHGKTYVYQYEGVILTGLPENGLAKGGLKITSKVQIGSVGQRKHLLKIISPQIQEYSGIWPNAQFIPARKLTRKLNAQLSKPIEFDYSHGRVGNIYAQADLPENILNIYRGILNMLQISIKKSQNIYELQEKGKNLRSVSTYSYAIRNTEGEAVIIEVVSKETHQFTPFNELDGAAITESRQHLVFLESKEQSPPVPTEHLAKRGTLRYQFSNELQQMPMQLTRPSNNDTNKIATALENLIQMNQERAHPDAPRRFLQLIQLLRSATLENLQSIWEKNARALDHSPYMQSDPFLRRVTLLAYGTLVNKYCATLRVCPDEALRPLHELVVEAGSRGHEDETILGLKAIGNAGQPSSLKRIQKLLPGFGTVAGSVSNRIHIEAVLALRNIAKKEPRKVQAITLQIFMNKRAPGSLRMKAFIVLLETQPSLPLIVIVADTLSRETNIQVTSFAYSYMKSLAGSSEPELQSLCLDGNPYPQLSHSQSPGSSCLVKNLLLLNFTRKIYKSSVKDVIAVMGINTPLIQTGVEVQLKTSAVIPVNFTARVNLKKSNVKIERLPWQQEDQLFSARSRAFAFARNIEDLAAEKVTPLLSREEFRLMNSELSLVKNSTLDHQDAMEKVLPLAIPRGSVCSAEDTPDVPSPTVHQACTSSNTFGVEEGANANIFQLRFKPSESSLALLKWGKNCQDYKIGAKATTGHFQHHPAVLVKAQWDKIPQTLKETAAIVADQLAGIAFMLGFSERHQKSAAHQISVIAAATSQRTLDVVVKTPKHVFSRQSIQIPAPLPFNVNSPSVQQRGLLVFADLPDIISATSTAECTVVQNQFTPFTKDSFEYQMPEGCAHVLVQDCTPELQFITLIRRSAESLVVQLYLPYGEIEIQATTKGKLQLFINRTRTPIASLPFSGLRSLVIERSDNGLKIKAPELGLEKLSFDGKEIKVAVVPWMAESTCGLCGRSDSQRRNEYPQPNKRSTNESLKFAHSWLLPGENCKDDCKLMKRTVKLEKSVKIHGQESKCYTIDPVLRCQVGCSPVKTAPVVYNFHCLPADSHANPSDEQLISANFGQKSEDLTGPVEAHTACSCPSECS</sequence>
<comment type="caution">
    <text evidence="6">Lacks conserved residue(s) required for the propagation of feature annotation.</text>
</comment>
<dbReference type="Pfam" id="PF09172">
    <property type="entry name" value="Vit_open_b-sht"/>
    <property type="match status" value="1"/>
</dbReference>
<dbReference type="Gene3D" id="2.20.90.10">
    <property type="entry name" value="Vitellinogen, beta-sheet shell domain"/>
    <property type="match status" value="1"/>
</dbReference>
<dbReference type="InterPro" id="IPR037088">
    <property type="entry name" value="Vitellinogen_b-sht_shell_sf"/>
</dbReference>
<dbReference type="InterPro" id="IPR011030">
    <property type="entry name" value="Lipovitellin_superhlx_dom"/>
</dbReference>
<dbReference type="GO" id="GO:0071391">
    <property type="term" value="P:cellular response to estrogen stimulus"/>
    <property type="evidence" value="ECO:0007669"/>
    <property type="project" value="TreeGrafter"/>
</dbReference>
<keyword evidence="3" id="KW-0758">Storage protein</keyword>
<evidence type="ECO:0000256" key="2">
    <source>
        <dbReference type="ARBA" id="ARBA00022729"/>
    </source>
</evidence>
<evidence type="ECO:0000256" key="4">
    <source>
        <dbReference type="ARBA" id="ARBA00023157"/>
    </source>
</evidence>
<dbReference type="Pfam" id="PF01347">
    <property type="entry name" value="Vitellogenin_N"/>
    <property type="match status" value="2"/>
</dbReference>
<dbReference type="InterPro" id="IPR015258">
    <property type="entry name" value="Vitellinogen_b-sht_shell"/>
</dbReference>
<dbReference type="GO" id="GO:0032355">
    <property type="term" value="P:response to estradiol"/>
    <property type="evidence" value="ECO:0007669"/>
    <property type="project" value="TreeGrafter"/>
</dbReference>
<dbReference type="PANTHER" id="PTHR23345:SF15">
    <property type="entry name" value="VITELLOGENIN 1-RELATED"/>
    <property type="match status" value="1"/>
</dbReference>
<dbReference type="EMBL" id="BFAA01001130">
    <property type="protein sequence ID" value="GCB60603.1"/>
    <property type="molecule type" value="Genomic_DNA"/>
</dbReference>
<dbReference type="PANTHER" id="PTHR23345">
    <property type="entry name" value="VITELLOGENIN-RELATED"/>
    <property type="match status" value="1"/>
</dbReference>
<dbReference type="SMART" id="SM01170">
    <property type="entry name" value="DUF1944"/>
    <property type="match status" value="1"/>
</dbReference>
<name>A0A401NIB8_SCYTO</name>
<evidence type="ECO:0000256" key="3">
    <source>
        <dbReference type="ARBA" id="ARBA00022761"/>
    </source>
</evidence>
<dbReference type="PROSITE" id="PS51211">
    <property type="entry name" value="VITELLOGENIN"/>
    <property type="match status" value="1"/>
</dbReference>
<dbReference type="Gene3D" id="1.25.10.20">
    <property type="entry name" value="Vitellinogen, superhelical"/>
    <property type="match status" value="2"/>
</dbReference>
<evidence type="ECO:0000256" key="6">
    <source>
        <dbReference type="PROSITE-ProRule" id="PRU00557"/>
    </source>
</evidence>
<gene>
    <name evidence="10" type="ORF">scyTo_0003971</name>
</gene>
<dbReference type="OrthoDB" id="5956066at2759"/>
<evidence type="ECO:0000256" key="5">
    <source>
        <dbReference type="ARBA" id="ARBA00023180"/>
    </source>
</evidence>
<feature type="chain" id="PRO_5018984450" description="Phosvitin" evidence="7">
    <location>
        <begin position="22"/>
        <end position="1099"/>
    </location>
</feature>
<keyword evidence="2 7" id="KW-0732">Signal</keyword>
<dbReference type="GO" id="GO:0005319">
    <property type="term" value="F:lipid transporter activity"/>
    <property type="evidence" value="ECO:0007669"/>
    <property type="project" value="InterPro"/>
</dbReference>
<dbReference type="GO" id="GO:0045735">
    <property type="term" value="F:nutrient reservoir activity"/>
    <property type="evidence" value="ECO:0007669"/>
    <property type="project" value="UniProtKB-KW"/>
</dbReference>
<evidence type="ECO:0000313" key="11">
    <source>
        <dbReference type="Proteomes" id="UP000288216"/>
    </source>
</evidence>